<dbReference type="InterPro" id="IPR000683">
    <property type="entry name" value="Gfo/Idh/MocA-like_OxRdtase_N"/>
</dbReference>
<evidence type="ECO:0000256" key="2">
    <source>
        <dbReference type="ARBA" id="ARBA00023002"/>
    </source>
</evidence>
<feature type="domain" description="Gfo/Idh/MocA-like oxidoreductase N-terminal" evidence="5">
    <location>
        <begin position="3"/>
        <end position="123"/>
    </location>
</feature>
<keyword evidence="3 4" id="KW-0520">NAD</keyword>
<comment type="function">
    <text evidence="4">Involved in the oxidation of myo-inositol (MI) and D-chiro-inositol (DCI) to 2-keto-myo-inositol (2KMI or 2-inosose) and 1-keto-D-chiro-inositol (1KDCI), respectively.</text>
</comment>
<dbReference type="InterPro" id="IPR023794">
    <property type="entry name" value="MI/DCI_dehydrogenase"/>
</dbReference>
<evidence type="ECO:0000259" key="6">
    <source>
        <dbReference type="Pfam" id="PF02894"/>
    </source>
</evidence>
<keyword evidence="8" id="KW-1185">Reference proteome</keyword>
<evidence type="ECO:0000256" key="1">
    <source>
        <dbReference type="ARBA" id="ARBA00010928"/>
    </source>
</evidence>
<comment type="similarity">
    <text evidence="1 4">Belongs to the Gfo/Idh/MocA family.</text>
</comment>
<comment type="pathway">
    <text evidence="4">Polyol metabolism; myo-inositol degradation into acetyl-CoA; acetyl-CoA from myo-inositol: step 1/7.</text>
</comment>
<name>A0ABZ2CD54_9BACI</name>
<dbReference type="EC" id="1.1.1.369" evidence="4"/>
<dbReference type="Gene3D" id="3.30.360.10">
    <property type="entry name" value="Dihydrodipicolinate Reductase, domain 2"/>
    <property type="match status" value="1"/>
</dbReference>
<dbReference type="PANTHER" id="PTHR43593">
    <property type="match status" value="1"/>
</dbReference>
<keyword evidence="2 4" id="KW-0560">Oxidoreductase</keyword>
<dbReference type="Pfam" id="PF01408">
    <property type="entry name" value="GFO_IDH_MocA"/>
    <property type="match status" value="1"/>
</dbReference>
<comment type="catalytic activity">
    <reaction evidence="4">
        <text>myo-inositol + NAD(+) = scyllo-inosose + NADH + H(+)</text>
        <dbReference type="Rhea" id="RHEA:16949"/>
        <dbReference type="ChEBI" id="CHEBI:15378"/>
        <dbReference type="ChEBI" id="CHEBI:17268"/>
        <dbReference type="ChEBI" id="CHEBI:17811"/>
        <dbReference type="ChEBI" id="CHEBI:57540"/>
        <dbReference type="ChEBI" id="CHEBI:57945"/>
        <dbReference type="EC" id="1.1.1.18"/>
    </reaction>
</comment>
<sequence length="340" mass="38124">MELKIGVIGTGAIGQDHIRRFTNKVKGAKVVAVTDLNAERAEQIAQEVGAKFVRTGEELISLPEVDAVVVTSWDPTHEKYVLEAINHNKYVFCEKPLAVEAEGCKRIVDTEVKLGKRLVQVGFMRRYDRGYMELKEMIDSGKLGEVLMLHCAHRNVSSGENYDTPMAIVNSAVHEIDVLRWLLNEDYVAVQVIMPKRTSHTHEKLHDPQILILETESGIHIDVEIFVNCNYGYDIKCEVVCVDGMVSLSNPSYSSVRTAGKDYTGIPMDWEQRFEAAYEQELQLWVDSVKADDLNGPTAWDGYVASVTTTAGTLARETGKRVEIKMDDCPDLYKSNLVKV</sequence>
<reference evidence="7 8" key="1">
    <citation type="submission" date="2023-10" db="EMBL/GenBank/DDBJ databases">
        <title>Niallia locisalis sp.nov. isolated from a salt pond sample.</title>
        <authorList>
            <person name="Li X.-J."/>
            <person name="Dong L."/>
        </authorList>
    </citation>
    <scope>NUCLEOTIDE SEQUENCE [LARGE SCALE GENOMIC DNA]</scope>
    <source>
        <strain evidence="7 8">DSM 29761</strain>
    </source>
</reference>
<protein>
    <recommendedName>
        <fullName evidence="4">Inositol 2-dehydrogenase/D-chiro-inositol 3-dehydrogenase</fullName>
        <ecNumber evidence="4">1.1.1.18</ecNumber>
        <ecNumber evidence="4">1.1.1.369</ecNumber>
    </recommendedName>
    <alternativeName>
        <fullName evidence="4">Myo-inositol 2-dehydrogenase/D-chiro-inositol 3-dehydrogenase</fullName>
        <shortName evidence="4">MI 2-dehydrogenase/DCI 3-dehydrogenase</shortName>
    </alternativeName>
</protein>
<organism evidence="7 8">
    <name type="scientific">Niallia oryzisoli</name>
    <dbReference type="NCBI Taxonomy" id="1737571"/>
    <lineage>
        <taxon>Bacteria</taxon>
        <taxon>Bacillati</taxon>
        <taxon>Bacillota</taxon>
        <taxon>Bacilli</taxon>
        <taxon>Bacillales</taxon>
        <taxon>Bacillaceae</taxon>
        <taxon>Niallia</taxon>
    </lineage>
</organism>
<dbReference type="EC" id="1.1.1.18" evidence="4"/>
<proteinExistence type="inferred from homology"/>
<dbReference type="Proteomes" id="UP001357223">
    <property type="component" value="Chromosome"/>
</dbReference>
<dbReference type="InterPro" id="IPR050424">
    <property type="entry name" value="Gfo-Idh-MocA_inositol_DH"/>
</dbReference>
<dbReference type="RefSeq" id="WP_338450610.1">
    <property type="nucleotide sequence ID" value="NZ_CP137640.1"/>
</dbReference>
<dbReference type="SUPFAM" id="SSF51735">
    <property type="entry name" value="NAD(P)-binding Rossmann-fold domains"/>
    <property type="match status" value="1"/>
</dbReference>
<evidence type="ECO:0000313" key="7">
    <source>
        <dbReference type="EMBL" id="WVX81699.1"/>
    </source>
</evidence>
<dbReference type="InterPro" id="IPR036291">
    <property type="entry name" value="NAD(P)-bd_dom_sf"/>
</dbReference>
<dbReference type="Pfam" id="PF02894">
    <property type="entry name" value="GFO_IDH_MocA_C"/>
    <property type="match status" value="1"/>
</dbReference>
<evidence type="ECO:0000256" key="3">
    <source>
        <dbReference type="ARBA" id="ARBA00023027"/>
    </source>
</evidence>
<feature type="domain" description="Gfo/Idh/MocA-like oxidoreductase C-terminal" evidence="6">
    <location>
        <begin position="135"/>
        <end position="324"/>
    </location>
</feature>
<dbReference type="PANTHER" id="PTHR43593:SF1">
    <property type="entry name" value="INOSITOL 2-DEHYDROGENASE"/>
    <property type="match status" value="1"/>
</dbReference>
<comment type="subunit">
    <text evidence="4">Homotetramer.</text>
</comment>
<dbReference type="EMBL" id="CP137640">
    <property type="protein sequence ID" value="WVX81699.1"/>
    <property type="molecule type" value="Genomic_DNA"/>
</dbReference>
<gene>
    <name evidence="4" type="primary">iolG</name>
    <name evidence="7" type="ORF">R4Z09_01235</name>
</gene>
<accession>A0ABZ2CD54</accession>
<dbReference type="Gene3D" id="3.40.50.720">
    <property type="entry name" value="NAD(P)-binding Rossmann-like Domain"/>
    <property type="match status" value="1"/>
</dbReference>
<dbReference type="InterPro" id="IPR004104">
    <property type="entry name" value="Gfo/Idh/MocA-like_OxRdtase_C"/>
</dbReference>
<dbReference type="SUPFAM" id="SSF55347">
    <property type="entry name" value="Glyceraldehyde-3-phosphate dehydrogenase-like, C-terminal domain"/>
    <property type="match status" value="1"/>
</dbReference>
<evidence type="ECO:0000256" key="4">
    <source>
        <dbReference type="HAMAP-Rule" id="MF_01671"/>
    </source>
</evidence>
<evidence type="ECO:0000313" key="8">
    <source>
        <dbReference type="Proteomes" id="UP001357223"/>
    </source>
</evidence>
<comment type="catalytic activity">
    <reaction evidence="4">
        <text>1D-chiro-inositol + NAD(+) = scyllo-inosine + NADH + H(+)</text>
        <dbReference type="Rhea" id="RHEA:25832"/>
        <dbReference type="ChEBI" id="CHEBI:15378"/>
        <dbReference type="ChEBI" id="CHEBI:27372"/>
        <dbReference type="ChEBI" id="CHEBI:50920"/>
        <dbReference type="ChEBI" id="CHEBI:57540"/>
        <dbReference type="ChEBI" id="CHEBI:57945"/>
        <dbReference type="EC" id="1.1.1.369"/>
    </reaction>
</comment>
<dbReference type="HAMAP" id="MF_01671">
    <property type="entry name" value="IolG"/>
    <property type="match status" value="1"/>
</dbReference>
<evidence type="ECO:0000259" key="5">
    <source>
        <dbReference type="Pfam" id="PF01408"/>
    </source>
</evidence>